<name>I4D809_DESAJ</name>
<dbReference type="STRING" id="646529.Desaci_3025"/>
<dbReference type="RefSeq" id="WP_014827926.1">
    <property type="nucleotide sequence ID" value="NC_018068.1"/>
</dbReference>
<sequence length="87" mass="10170">MRQLFDFNFDELSRDDLIYILKRVTSSLEYLKDLSVENKEQAEKAEKTEDFRALDYYSNRSHALKTAYDQVISDINSGLKIIGKVTD</sequence>
<protein>
    <submittedName>
        <fullName evidence="1">Uncharacterized protein</fullName>
    </submittedName>
</protein>
<keyword evidence="2" id="KW-1185">Reference proteome</keyword>
<dbReference type="KEGG" id="dai:Desaci_3025"/>
<dbReference type="AlphaFoldDB" id="I4D809"/>
<reference evidence="1 2" key="1">
    <citation type="journal article" date="2012" name="J. Bacteriol.">
        <title>Complete genome sequences of Desulfosporosinus orientis DSM765T, Desulfosporosinus youngiae DSM17734T, Desulfosporosinus meridiei DSM13257T, and Desulfosporosinus acidiphilus DSM22704T.</title>
        <authorList>
            <person name="Pester M."/>
            <person name="Brambilla E."/>
            <person name="Alazard D."/>
            <person name="Rattei T."/>
            <person name="Weinmaier T."/>
            <person name="Han J."/>
            <person name="Lucas S."/>
            <person name="Lapidus A."/>
            <person name="Cheng J.F."/>
            <person name="Goodwin L."/>
            <person name="Pitluck S."/>
            <person name="Peters L."/>
            <person name="Ovchinnikova G."/>
            <person name="Teshima H."/>
            <person name="Detter J.C."/>
            <person name="Han C.S."/>
            <person name="Tapia R."/>
            <person name="Land M.L."/>
            <person name="Hauser L."/>
            <person name="Kyrpides N.C."/>
            <person name="Ivanova N.N."/>
            <person name="Pagani I."/>
            <person name="Huntmann M."/>
            <person name="Wei C.L."/>
            <person name="Davenport K.W."/>
            <person name="Daligault H."/>
            <person name="Chain P.S."/>
            <person name="Chen A."/>
            <person name="Mavromatis K."/>
            <person name="Markowitz V."/>
            <person name="Szeto E."/>
            <person name="Mikhailova N."/>
            <person name="Pati A."/>
            <person name="Wagner M."/>
            <person name="Woyke T."/>
            <person name="Ollivier B."/>
            <person name="Klenk H.P."/>
            <person name="Spring S."/>
            <person name="Loy A."/>
        </authorList>
    </citation>
    <scope>NUCLEOTIDE SEQUENCE [LARGE SCALE GENOMIC DNA]</scope>
    <source>
        <strain evidence="2">DSM 22704 / JCM 16185 / SJ4</strain>
    </source>
</reference>
<gene>
    <name evidence="1" type="ordered locus">Desaci_3025</name>
</gene>
<dbReference type="HOGENOM" id="CLU_2478221_0_0_9"/>
<dbReference type="Proteomes" id="UP000002892">
    <property type="component" value="Chromosome"/>
</dbReference>
<proteinExistence type="predicted"/>
<dbReference type="EMBL" id="CP003639">
    <property type="protein sequence ID" value="AFM41933.1"/>
    <property type="molecule type" value="Genomic_DNA"/>
</dbReference>
<evidence type="ECO:0000313" key="2">
    <source>
        <dbReference type="Proteomes" id="UP000002892"/>
    </source>
</evidence>
<organism evidence="1 2">
    <name type="scientific">Desulfosporosinus acidiphilus (strain DSM 22704 / JCM 16185 / SJ4)</name>
    <dbReference type="NCBI Taxonomy" id="646529"/>
    <lineage>
        <taxon>Bacteria</taxon>
        <taxon>Bacillati</taxon>
        <taxon>Bacillota</taxon>
        <taxon>Clostridia</taxon>
        <taxon>Eubacteriales</taxon>
        <taxon>Desulfitobacteriaceae</taxon>
        <taxon>Desulfosporosinus</taxon>
    </lineage>
</organism>
<accession>I4D809</accession>
<evidence type="ECO:0000313" key="1">
    <source>
        <dbReference type="EMBL" id="AFM41933.1"/>
    </source>
</evidence>